<dbReference type="Proteomes" id="UP000031535">
    <property type="component" value="Unassembled WGS sequence"/>
</dbReference>
<protein>
    <submittedName>
        <fullName evidence="1">Uncharacterized protein</fullName>
    </submittedName>
</protein>
<sequence>MQAFVLVADLNSFTRDAELLDSTKSANSRLPACNPSISATK</sequence>
<evidence type="ECO:0000313" key="2">
    <source>
        <dbReference type="Proteomes" id="UP000031535"/>
    </source>
</evidence>
<evidence type="ECO:0000313" key="1">
    <source>
        <dbReference type="EMBL" id="KIH84096.1"/>
    </source>
</evidence>
<accession>A0A0C2I4F2</accession>
<dbReference type="PATRIC" id="fig|226910.6.peg.2084"/>
<dbReference type="EMBL" id="JXDG01000022">
    <property type="protein sequence ID" value="KIH84096.1"/>
    <property type="molecule type" value="Genomic_DNA"/>
</dbReference>
<name>A0A0C2I4F2_9PSED</name>
<organism evidence="1 2">
    <name type="scientific">Pseudomonas batumici</name>
    <dbReference type="NCBI Taxonomy" id="226910"/>
    <lineage>
        <taxon>Bacteria</taxon>
        <taxon>Pseudomonadati</taxon>
        <taxon>Pseudomonadota</taxon>
        <taxon>Gammaproteobacteria</taxon>
        <taxon>Pseudomonadales</taxon>
        <taxon>Pseudomonadaceae</taxon>
        <taxon>Pseudomonas</taxon>
    </lineage>
</organism>
<reference evidence="1 2" key="1">
    <citation type="submission" date="2015-01" db="EMBL/GenBank/DDBJ databases">
        <title>Complete genome of Pseudomonas batumici UCM B-321 producer of the batumin antibiotic with strong antistaphilococcal and potential anticancer activity.</title>
        <authorList>
            <person name="Klochko V.V."/>
            <person name="Zelena L.B."/>
            <person name="Elena K.A."/>
            <person name="Reva O.N."/>
        </authorList>
    </citation>
    <scope>NUCLEOTIDE SEQUENCE [LARGE SCALE GENOMIC DNA]</scope>
    <source>
        <strain evidence="1 2">UCM B-321</strain>
    </source>
</reference>
<dbReference type="AlphaFoldDB" id="A0A0C2I4F2"/>
<comment type="caution">
    <text evidence="1">The sequence shown here is derived from an EMBL/GenBank/DDBJ whole genome shotgun (WGS) entry which is preliminary data.</text>
</comment>
<gene>
    <name evidence="1" type="ORF">UCMB321_2096</name>
</gene>
<proteinExistence type="predicted"/>
<dbReference type="STRING" id="226910.UCMB321_2096"/>
<keyword evidence="2" id="KW-1185">Reference proteome</keyword>